<organism evidence="1 2">
    <name type="scientific">Arcicella gelida</name>
    <dbReference type="NCBI Taxonomy" id="2984195"/>
    <lineage>
        <taxon>Bacteria</taxon>
        <taxon>Pseudomonadati</taxon>
        <taxon>Bacteroidota</taxon>
        <taxon>Cytophagia</taxon>
        <taxon>Cytophagales</taxon>
        <taxon>Flectobacillaceae</taxon>
        <taxon>Arcicella</taxon>
    </lineage>
</organism>
<reference evidence="1 2" key="1">
    <citation type="submission" date="2023-12" db="EMBL/GenBank/DDBJ databases">
        <title>Novel species of the genus Arcicella isolated from rivers.</title>
        <authorList>
            <person name="Lu H."/>
        </authorList>
    </citation>
    <scope>NUCLEOTIDE SEQUENCE [LARGE SCALE GENOMIC DNA]</scope>
    <source>
        <strain evidence="1 2">DC2W</strain>
    </source>
</reference>
<dbReference type="Gene3D" id="2.160.20.80">
    <property type="entry name" value="E3 ubiquitin-protein ligase SopA"/>
    <property type="match status" value="1"/>
</dbReference>
<dbReference type="Pfam" id="PF00805">
    <property type="entry name" value="Pentapeptide"/>
    <property type="match status" value="1"/>
</dbReference>
<feature type="non-terminal residue" evidence="1">
    <location>
        <position position="259"/>
    </location>
</feature>
<name>A0ABU5S3Q2_9BACT</name>
<dbReference type="Proteomes" id="UP001303899">
    <property type="component" value="Unassembled WGS sequence"/>
</dbReference>
<dbReference type="InterPro" id="IPR001646">
    <property type="entry name" value="5peptide_repeat"/>
</dbReference>
<comment type="caution">
    <text evidence="1">The sequence shown here is derived from an EMBL/GenBank/DDBJ whole genome shotgun (WGS) entry which is preliminary data.</text>
</comment>
<keyword evidence="2" id="KW-1185">Reference proteome</keyword>
<protein>
    <submittedName>
        <fullName evidence="1">Pentapeptide repeat-containing protein</fullName>
    </submittedName>
</protein>
<evidence type="ECO:0000313" key="2">
    <source>
        <dbReference type="Proteomes" id="UP001303899"/>
    </source>
</evidence>
<gene>
    <name evidence="1" type="ORF">VB776_08815</name>
</gene>
<dbReference type="EMBL" id="JAYGIL010000009">
    <property type="protein sequence ID" value="MEA5403014.1"/>
    <property type="molecule type" value="Genomic_DNA"/>
</dbReference>
<accession>A0ABU5S3Q2</accession>
<dbReference type="SUPFAM" id="SSF141571">
    <property type="entry name" value="Pentapeptide repeat-like"/>
    <property type="match status" value="1"/>
</dbReference>
<evidence type="ECO:0000313" key="1">
    <source>
        <dbReference type="EMBL" id="MEA5403014.1"/>
    </source>
</evidence>
<dbReference type="RefSeq" id="WP_323328131.1">
    <property type="nucleotide sequence ID" value="NZ_JAYGIL010000009.1"/>
</dbReference>
<proteinExistence type="predicted"/>
<sequence>MKIEKIDSLFVPDTENDRKYDLLFIQQSDINSKNHSTKIITQKYLHFATFYNISFLNLKFSHCDFKHCTYENFYARGVIFENIDFTGSQSINCNFDNIKFINCNFQHCRFQNCILPVREISAALPNESNLKKKLATNLKINFQNIGMQSEADHFLDIEIESEIGDLKSVILGETEYYKSHYQTFDRILALLKFIMLKIEIFIWGYGHKVKNLIISYSCILLYPKILFLKTKRLNFELPRIKPAFKDETNHQRRNYKIVG</sequence>